<dbReference type="SUPFAM" id="SSF52096">
    <property type="entry name" value="ClpP/crotonase"/>
    <property type="match status" value="1"/>
</dbReference>
<evidence type="ECO:0000256" key="3">
    <source>
        <dbReference type="ARBA" id="ARBA00011915"/>
    </source>
</evidence>
<comment type="similarity">
    <text evidence="7">Belongs to the enoyl-CoA hydratase/isomerase family.</text>
</comment>
<keyword evidence="4 7" id="KW-0378">Hydrolase</keyword>
<sequence length="368" mass="39337">MSASGDCEVLHDTQQHVGVAVLNRPKALNALNCRMVEALYDLYTRWDADSSVACIVLKGAGEKAFCAGGDVKTVVQQGQAGKVHEALRFFRSEYRLNHLISELRAPHVAIIDGITMGGGVGVSVHGTFRVATERTVFAMPECGIGLYPDVGGSFFLPRLPGGLGMYLALTGARLQGVDVRHGGIATHYIPSRLLPELHQSIVGLGPAARDAAALGDVLSAFEGREALPEGQLASNRAAIDACFAGKQSVEDIYAACKRNGGQWGADTLAQMSKGSPMSQKLSFEQLRRGASMDLASCLQMENRMVTRCVENVGSDFYAGVQAVLIHRSGSPSWSPASLKEVRPEDVQAFFLALPADQELVLPRQTAKL</sequence>
<dbReference type="CDD" id="cd06558">
    <property type="entry name" value="crotonase-like"/>
    <property type="match status" value="1"/>
</dbReference>
<evidence type="ECO:0000256" key="7">
    <source>
        <dbReference type="RuleBase" id="RU369070"/>
    </source>
</evidence>
<name>A0A9D4TWH4_CHLVU</name>
<evidence type="ECO:0000256" key="2">
    <source>
        <dbReference type="ARBA" id="ARBA00004173"/>
    </source>
</evidence>
<protein>
    <recommendedName>
        <fullName evidence="3 7">3-hydroxyisobutyryl-CoA hydrolase</fullName>
        <shortName evidence="7">HIB-CoA hydrolase</shortName>
        <shortName evidence="7">HIBYL-CoA-H</shortName>
        <ecNumber evidence="3 7">3.1.2.4</ecNumber>
    </recommendedName>
    <alternativeName>
        <fullName evidence="6 7">3-hydroxyisobutyryl-coenzyme A hydrolase</fullName>
    </alternativeName>
</protein>
<dbReference type="FunFam" id="3.90.226.10:FF:000026">
    <property type="entry name" value="3-hydroxyisobutyryl-CoA hydrolase, mitochondrial"/>
    <property type="match status" value="1"/>
</dbReference>
<dbReference type="AlphaFoldDB" id="A0A9D4TWH4"/>
<dbReference type="NCBIfam" id="NF004127">
    <property type="entry name" value="PRK05617.1"/>
    <property type="match status" value="1"/>
</dbReference>
<evidence type="ECO:0000256" key="5">
    <source>
        <dbReference type="ARBA" id="ARBA00023128"/>
    </source>
</evidence>
<dbReference type="InterPro" id="IPR029045">
    <property type="entry name" value="ClpP/crotonase-like_dom_sf"/>
</dbReference>
<dbReference type="GO" id="GO:0005739">
    <property type="term" value="C:mitochondrion"/>
    <property type="evidence" value="ECO:0007669"/>
    <property type="project" value="UniProtKB-SubCell"/>
</dbReference>
<evidence type="ECO:0000259" key="8">
    <source>
        <dbReference type="Pfam" id="PF16113"/>
    </source>
</evidence>
<gene>
    <name evidence="9" type="ORF">D9Q98_005912</name>
</gene>
<dbReference type="OrthoDB" id="16820at2759"/>
<dbReference type="Pfam" id="PF16113">
    <property type="entry name" value="ECH_2"/>
    <property type="match status" value="1"/>
</dbReference>
<accession>A0A9D4TWH4</accession>
<keyword evidence="10" id="KW-1185">Reference proteome</keyword>
<dbReference type="EMBL" id="SIDB01000002">
    <property type="protein sequence ID" value="KAI3436495.1"/>
    <property type="molecule type" value="Genomic_DNA"/>
</dbReference>
<evidence type="ECO:0000313" key="10">
    <source>
        <dbReference type="Proteomes" id="UP001055712"/>
    </source>
</evidence>
<evidence type="ECO:0000256" key="4">
    <source>
        <dbReference type="ARBA" id="ARBA00022801"/>
    </source>
</evidence>
<evidence type="ECO:0000256" key="1">
    <source>
        <dbReference type="ARBA" id="ARBA00001709"/>
    </source>
</evidence>
<keyword evidence="5" id="KW-0496">Mitochondrion</keyword>
<reference evidence="9" key="2">
    <citation type="submission" date="2020-11" db="EMBL/GenBank/DDBJ databases">
        <authorList>
            <person name="Cecchin M."/>
            <person name="Marcolungo L."/>
            <person name="Rossato M."/>
            <person name="Girolomoni L."/>
            <person name="Cosentino E."/>
            <person name="Cuine S."/>
            <person name="Li-Beisson Y."/>
            <person name="Delledonne M."/>
            <person name="Ballottari M."/>
        </authorList>
    </citation>
    <scope>NUCLEOTIDE SEQUENCE</scope>
    <source>
        <strain evidence="9">211/11P</strain>
        <tissue evidence="9">Whole cell</tissue>
    </source>
</reference>
<evidence type="ECO:0000256" key="6">
    <source>
        <dbReference type="ARBA" id="ARBA00031181"/>
    </source>
</evidence>
<dbReference type="Proteomes" id="UP001055712">
    <property type="component" value="Unassembled WGS sequence"/>
</dbReference>
<dbReference type="PANTHER" id="PTHR43176">
    <property type="entry name" value="3-HYDROXYISOBUTYRYL-COA HYDROLASE-RELATED"/>
    <property type="match status" value="1"/>
</dbReference>
<dbReference type="EC" id="3.1.2.4" evidence="3 7"/>
<comment type="pathway">
    <text evidence="7">Amino-acid degradation; L-valine degradation.</text>
</comment>
<comment type="caution">
    <text evidence="9">The sequence shown here is derived from an EMBL/GenBank/DDBJ whole genome shotgun (WGS) entry which is preliminary data.</text>
</comment>
<feature type="domain" description="Enoyl-CoA hydratase/isomerase" evidence="8">
    <location>
        <begin position="17"/>
        <end position="350"/>
    </location>
</feature>
<dbReference type="InterPro" id="IPR032259">
    <property type="entry name" value="HIBYL-CoA-H"/>
</dbReference>
<dbReference type="GO" id="GO:0006574">
    <property type="term" value="P:L-valine catabolic process"/>
    <property type="evidence" value="ECO:0007669"/>
    <property type="project" value="UniProtKB-UniRule"/>
</dbReference>
<comment type="function">
    <text evidence="7">Hydrolyzes 3-hydroxyisobutyryl-CoA (HIBYL-CoA), a saline catabolite. Has high activity toward isobutyryl-CoA. Could be an isobutyryl-CoA dehydrogenase that functions in valine catabolism.</text>
</comment>
<proteinExistence type="inferred from homology"/>
<dbReference type="GO" id="GO:0003860">
    <property type="term" value="F:3-hydroxyisobutyryl-CoA hydrolase activity"/>
    <property type="evidence" value="ECO:0007669"/>
    <property type="project" value="UniProtKB-UniRule"/>
</dbReference>
<dbReference type="Gene3D" id="3.90.226.10">
    <property type="entry name" value="2-enoyl-CoA Hydratase, Chain A, domain 1"/>
    <property type="match status" value="1"/>
</dbReference>
<organism evidence="9 10">
    <name type="scientific">Chlorella vulgaris</name>
    <name type="common">Green alga</name>
    <dbReference type="NCBI Taxonomy" id="3077"/>
    <lineage>
        <taxon>Eukaryota</taxon>
        <taxon>Viridiplantae</taxon>
        <taxon>Chlorophyta</taxon>
        <taxon>core chlorophytes</taxon>
        <taxon>Trebouxiophyceae</taxon>
        <taxon>Chlorellales</taxon>
        <taxon>Chlorellaceae</taxon>
        <taxon>Chlorella clade</taxon>
        <taxon>Chlorella</taxon>
    </lineage>
</organism>
<comment type="catalytic activity">
    <reaction evidence="1 7">
        <text>3-hydroxy-2-methylpropanoyl-CoA + H2O = 3-hydroxy-2-methylpropanoate + CoA + H(+)</text>
        <dbReference type="Rhea" id="RHEA:20888"/>
        <dbReference type="ChEBI" id="CHEBI:11805"/>
        <dbReference type="ChEBI" id="CHEBI:15377"/>
        <dbReference type="ChEBI" id="CHEBI:15378"/>
        <dbReference type="ChEBI" id="CHEBI:57287"/>
        <dbReference type="ChEBI" id="CHEBI:57340"/>
        <dbReference type="EC" id="3.1.2.4"/>
    </reaction>
</comment>
<comment type="subcellular location">
    <subcellularLocation>
        <location evidence="2">Mitochondrion</location>
    </subcellularLocation>
</comment>
<reference evidence="9" key="1">
    <citation type="journal article" date="2019" name="Plant J.">
        <title>Chlorella vulgaris genome assembly and annotation reveals the molecular basis for metabolic acclimation to high light conditions.</title>
        <authorList>
            <person name="Cecchin M."/>
            <person name="Marcolungo L."/>
            <person name="Rossato M."/>
            <person name="Girolomoni L."/>
            <person name="Cosentino E."/>
            <person name="Cuine S."/>
            <person name="Li-Beisson Y."/>
            <person name="Delledonne M."/>
            <person name="Ballottari M."/>
        </authorList>
    </citation>
    <scope>NUCLEOTIDE SEQUENCE</scope>
    <source>
        <strain evidence="9">211/11P</strain>
    </source>
</reference>
<evidence type="ECO:0000313" key="9">
    <source>
        <dbReference type="EMBL" id="KAI3436495.1"/>
    </source>
</evidence>
<dbReference type="InterPro" id="IPR045004">
    <property type="entry name" value="ECH_dom"/>
</dbReference>
<dbReference type="PANTHER" id="PTHR43176:SF3">
    <property type="entry name" value="3-HYDROXYISOBUTYRYL-COA HYDROLASE, MITOCHONDRIAL"/>
    <property type="match status" value="1"/>
</dbReference>